<evidence type="ECO:0000259" key="7">
    <source>
        <dbReference type="Pfam" id="PF25917"/>
    </source>
</evidence>
<organism evidence="10 11">
    <name type="scientific">Ciceribacter ferrooxidans</name>
    <dbReference type="NCBI Taxonomy" id="2509717"/>
    <lineage>
        <taxon>Bacteria</taxon>
        <taxon>Pseudomonadati</taxon>
        <taxon>Pseudomonadota</taxon>
        <taxon>Alphaproteobacteria</taxon>
        <taxon>Hyphomicrobiales</taxon>
        <taxon>Rhizobiaceae</taxon>
        <taxon>Ciceribacter</taxon>
    </lineage>
</organism>
<dbReference type="NCBIfam" id="TIGR01730">
    <property type="entry name" value="RND_mfp"/>
    <property type="match status" value="1"/>
</dbReference>
<dbReference type="PANTHER" id="PTHR30469:SF15">
    <property type="entry name" value="HLYD FAMILY OF SECRETION PROTEINS"/>
    <property type="match status" value="1"/>
</dbReference>
<dbReference type="Proteomes" id="UP000291088">
    <property type="component" value="Unassembled WGS sequence"/>
</dbReference>
<feature type="domain" description="CusB-like beta-barrel" evidence="8">
    <location>
        <begin position="204"/>
        <end position="272"/>
    </location>
</feature>
<dbReference type="SUPFAM" id="SSF111369">
    <property type="entry name" value="HlyD-like secretion proteins"/>
    <property type="match status" value="1"/>
</dbReference>
<dbReference type="GO" id="GO:0015562">
    <property type="term" value="F:efflux transmembrane transporter activity"/>
    <property type="evidence" value="ECO:0007669"/>
    <property type="project" value="TreeGrafter"/>
</dbReference>
<dbReference type="AlphaFoldDB" id="A0A4Q2T449"/>
<feature type="domain" description="Multidrug resistance protein MdtA-like barrel-sandwich hybrid" evidence="7">
    <location>
        <begin position="58"/>
        <end position="192"/>
    </location>
</feature>
<dbReference type="Pfam" id="PF25954">
    <property type="entry name" value="Beta-barrel_RND_2"/>
    <property type="match status" value="1"/>
</dbReference>
<evidence type="ECO:0000259" key="8">
    <source>
        <dbReference type="Pfam" id="PF25954"/>
    </source>
</evidence>
<evidence type="ECO:0000259" key="6">
    <source>
        <dbReference type="Pfam" id="PF25876"/>
    </source>
</evidence>
<dbReference type="Gene3D" id="2.40.30.170">
    <property type="match status" value="1"/>
</dbReference>
<protein>
    <submittedName>
        <fullName evidence="10">Efflux RND transporter periplasmic adaptor subunit</fullName>
    </submittedName>
</protein>
<comment type="caution">
    <text evidence="10">The sequence shown here is derived from an EMBL/GenBank/DDBJ whole genome shotgun (WGS) entry which is preliminary data.</text>
</comment>
<evidence type="ECO:0000256" key="3">
    <source>
        <dbReference type="ARBA" id="ARBA00022448"/>
    </source>
</evidence>
<dbReference type="Pfam" id="PF25876">
    <property type="entry name" value="HH_MFP_RND"/>
    <property type="match status" value="1"/>
</dbReference>
<dbReference type="InterPro" id="IPR058792">
    <property type="entry name" value="Beta-barrel_RND_2"/>
</dbReference>
<dbReference type="PANTHER" id="PTHR30469">
    <property type="entry name" value="MULTIDRUG RESISTANCE PROTEIN MDTA"/>
    <property type="match status" value="1"/>
</dbReference>
<keyword evidence="11" id="KW-1185">Reference proteome</keyword>
<proteinExistence type="inferred from homology"/>
<dbReference type="InterPro" id="IPR006143">
    <property type="entry name" value="RND_pump_MFP"/>
</dbReference>
<evidence type="ECO:0000313" key="11">
    <source>
        <dbReference type="Proteomes" id="UP000291088"/>
    </source>
</evidence>
<dbReference type="Gene3D" id="1.10.287.470">
    <property type="entry name" value="Helix hairpin bin"/>
    <property type="match status" value="1"/>
</dbReference>
<evidence type="ECO:0000259" key="9">
    <source>
        <dbReference type="Pfam" id="PF25967"/>
    </source>
</evidence>
<feature type="chain" id="PRO_5020192282" evidence="5">
    <location>
        <begin position="21"/>
        <end position="357"/>
    </location>
</feature>
<dbReference type="Gene3D" id="2.40.420.20">
    <property type="match status" value="1"/>
</dbReference>
<dbReference type="InterPro" id="IPR058625">
    <property type="entry name" value="MdtA-like_BSH"/>
</dbReference>
<feature type="signal peptide" evidence="5">
    <location>
        <begin position="1"/>
        <end position="20"/>
    </location>
</feature>
<evidence type="ECO:0000313" key="10">
    <source>
        <dbReference type="EMBL" id="RYC11694.1"/>
    </source>
</evidence>
<evidence type="ECO:0000256" key="4">
    <source>
        <dbReference type="SAM" id="Coils"/>
    </source>
</evidence>
<dbReference type="Pfam" id="PF25967">
    <property type="entry name" value="RND-MFP_C"/>
    <property type="match status" value="1"/>
</dbReference>
<sequence length="357" mass="38184">MRFKFFLPLILLSAGLSACSEEKATEAPVRPVLSMLAKPREATTFGFVGTVEAKFSTDLGFQVLGRIVSRDVNVGDLVQKGQELARLDATSLELAVRQAEADLASAEAKFDLARVNEQRQRTLLASNATTKEQVEEAVQSREAAEATLQQLRASLTKAREQLDYAVLNAESDGVVSSLSAEVGQVVTAGQTVLTIARLEARDAVVDIPDSYNQLTAIGTPFEVILQANPEVKVTGTVREVSPQADAATRSRRTKIALESPPDSFRLGSTITATPVAPSEGHLWLPETAIGGDDGARFVWVVDPAARKVQRRTVTIRPSAAGGVDVLSGLDEGERVVTAGVNSLADDQPVRIPDEMPQ</sequence>
<dbReference type="InterPro" id="IPR058624">
    <property type="entry name" value="MdtA-like_HH"/>
</dbReference>
<name>A0A4Q2T449_9HYPH</name>
<comment type="subcellular location">
    <subcellularLocation>
        <location evidence="1">Cell envelope</location>
    </subcellularLocation>
</comment>
<dbReference type="RefSeq" id="WP_129332134.1">
    <property type="nucleotide sequence ID" value="NZ_SDVB01000238.1"/>
</dbReference>
<dbReference type="InterPro" id="IPR058627">
    <property type="entry name" value="MdtA-like_C"/>
</dbReference>
<feature type="domain" description="Multidrug resistance protein MdtA-like alpha-helical hairpin" evidence="6">
    <location>
        <begin position="97"/>
        <end position="165"/>
    </location>
</feature>
<dbReference type="PROSITE" id="PS51257">
    <property type="entry name" value="PROKAR_LIPOPROTEIN"/>
    <property type="match status" value="1"/>
</dbReference>
<feature type="domain" description="Multidrug resistance protein MdtA-like C-terminal permuted SH3" evidence="9">
    <location>
        <begin position="285"/>
        <end position="340"/>
    </location>
</feature>
<evidence type="ECO:0000256" key="1">
    <source>
        <dbReference type="ARBA" id="ARBA00004196"/>
    </source>
</evidence>
<keyword evidence="3" id="KW-0813">Transport</keyword>
<dbReference type="Pfam" id="PF25917">
    <property type="entry name" value="BSH_RND"/>
    <property type="match status" value="1"/>
</dbReference>
<feature type="coiled-coil region" evidence="4">
    <location>
        <begin position="89"/>
        <end position="161"/>
    </location>
</feature>
<gene>
    <name evidence="10" type="ORF">EUU22_11470</name>
</gene>
<comment type="similarity">
    <text evidence="2">Belongs to the membrane fusion protein (MFP) (TC 8.A.1) family.</text>
</comment>
<dbReference type="Gene3D" id="2.40.50.100">
    <property type="match status" value="1"/>
</dbReference>
<dbReference type="GO" id="GO:1990281">
    <property type="term" value="C:efflux pump complex"/>
    <property type="evidence" value="ECO:0007669"/>
    <property type="project" value="TreeGrafter"/>
</dbReference>
<evidence type="ECO:0000256" key="2">
    <source>
        <dbReference type="ARBA" id="ARBA00009477"/>
    </source>
</evidence>
<dbReference type="EMBL" id="SDVB01000238">
    <property type="protein sequence ID" value="RYC11694.1"/>
    <property type="molecule type" value="Genomic_DNA"/>
</dbReference>
<keyword evidence="4" id="KW-0175">Coiled coil</keyword>
<evidence type="ECO:0000256" key="5">
    <source>
        <dbReference type="SAM" id="SignalP"/>
    </source>
</evidence>
<keyword evidence="5" id="KW-0732">Signal</keyword>
<reference evidence="10 11" key="1">
    <citation type="submission" date="2019-01" db="EMBL/GenBank/DDBJ databases">
        <authorList>
            <person name="Deng T."/>
        </authorList>
    </citation>
    <scope>NUCLEOTIDE SEQUENCE [LARGE SCALE GENOMIC DNA]</scope>
    <source>
        <strain evidence="10 11">F8825</strain>
    </source>
</reference>
<dbReference type="OrthoDB" id="9813967at2"/>
<accession>A0A4Q2T449</accession>